<comment type="caution">
    <text evidence="2">The sequence shown here is derived from an EMBL/GenBank/DDBJ whole genome shotgun (WGS) entry which is preliminary data.</text>
</comment>
<proteinExistence type="predicted"/>
<dbReference type="EMBL" id="JARKHS020034603">
    <property type="protein sequence ID" value="KAK8758000.1"/>
    <property type="molecule type" value="Genomic_DNA"/>
</dbReference>
<sequence>MRPFQDHVPATASAALGRFGDERCAVIEHQDRTLSPVWGTGSSYRRSSVSLEDDVSKLTSSERSKTSLGHRSSLSKYTPLPAIGSIVPQEEPEGANADEPCGSDGAESSHSHNSGDASDFENEEADSEDKAETGSESEGTEDPEVADGHLNDEEGQDIEQPQPEVDESEDQQQQDVSPATESAPGESRPPLVRSRTFTVLKVDDPDERESGDEGGRASKKGGIAFFIGGADDGDGEDPAEGTGEDRDSPAN</sequence>
<keyword evidence="3" id="KW-1185">Reference proteome</keyword>
<evidence type="ECO:0000313" key="3">
    <source>
        <dbReference type="Proteomes" id="UP001321473"/>
    </source>
</evidence>
<feature type="compositionally biased region" description="Polar residues" evidence="1">
    <location>
        <begin position="106"/>
        <end position="116"/>
    </location>
</feature>
<evidence type="ECO:0000313" key="2">
    <source>
        <dbReference type="EMBL" id="KAK8758000.1"/>
    </source>
</evidence>
<reference evidence="2 3" key="1">
    <citation type="journal article" date="2023" name="Arcadia Sci">
        <title>De novo assembly of a long-read Amblyomma americanum tick genome.</title>
        <authorList>
            <person name="Chou S."/>
            <person name="Poskanzer K.E."/>
            <person name="Rollins M."/>
            <person name="Thuy-Boun P.S."/>
        </authorList>
    </citation>
    <scope>NUCLEOTIDE SEQUENCE [LARGE SCALE GENOMIC DNA]</scope>
    <source>
        <strain evidence="2">F_SG_1</strain>
        <tissue evidence="2">Salivary glands</tissue>
    </source>
</reference>
<feature type="compositionally biased region" description="Acidic residues" evidence="1">
    <location>
        <begin position="118"/>
        <end position="127"/>
    </location>
</feature>
<organism evidence="2 3">
    <name type="scientific">Amblyomma americanum</name>
    <name type="common">Lone star tick</name>
    <dbReference type="NCBI Taxonomy" id="6943"/>
    <lineage>
        <taxon>Eukaryota</taxon>
        <taxon>Metazoa</taxon>
        <taxon>Ecdysozoa</taxon>
        <taxon>Arthropoda</taxon>
        <taxon>Chelicerata</taxon>
        <taxon>Arachnida</taxon>
        <taxon>Acari</taxon>
        <taxon>Parasitiformes</taxon>
        <taxon>Ixodida</taxon>
        <taxon>Ixodoidea</taxon>
        <taxon>Ixodidae</taxon>
        <taxon>Amblyomminae</taxon>
        <taxon>Amblyomma</taxon>
    </lineage>
</organism>
<gene>
    <name evidence="2" type="ORF">V5799_004363</name>
</gene>
<feature type="compositionally biased region" description="Basic and acidic residues" evidence="1">
    <location>
        <begin position="54"/>
        <end position="65"/>
    </location>
</feature>
<dbReference type="AlphaFoldDB" id="A0AAQ4D6B0"/>
<accession>A0AAQ4D6B0</accession>
<protein>
    <submittedName>
        <fullName evidence="2">Uncharacterized protein</fullName>
    </submittedName>
</protein>
<dbReference type="Proteomes" id="UP001321473">
    <property type="component" value="Unassembled WGS sequence"/>
</dbReference>
<feature type="region of interest" description="Disordered" evidence="1">
    <location>
        <begin position="29"/>
        <end position="251"/>
    </location>
</feature>
<evidence type="ECO:0000256" key="1">
    <source>
        <dbReference type="SAM" id="MobiDB-lite"/>
    </source>
</evidence>
<feature type="compositionally biased region" description="Polar residues" evidence="1">
    <location>
        <begin position="40"/>
        <end position="50"/>
    </location>
</feature>
<name>A0AAQ4D6B0_AMBAM</name>
<feature type="compositionally biased region" description="Polar residues" evidence="1">
    <location>
        <begin position="66"/>
        <end position="76"/>
    </location>
</feature>